<protein>
    <submittedName>
        <fullName evidence="2">Methyltransferase, FkbM family</fullName>
    </submittedName>
</protein>
<dbReference type="SUPFAM" id="SSF53335">
    <property type="entry name" value="S-adenosyl-L-methionine-dependent methyltransferases"/>
    <property type="match status" value="1"/>
</dbReference>
<reference evidence="3" key="1">
    <citation type="submission" date="2017-09" db="EMBL/GenBank/DDBJ databases">
        <authorList>
            <person name="Varghese N."/>
            <person name="Submissions S."/>
        </authorList>
    </citation>
    <scope>NUCLEOTIDE SEQUENCE [LARGE SCALE GENOMIC DNA]</scope>
    <source>
        <strain evidence="3">CGMCC 1.12641</strain>
    </source>
</reference>
<keyword evidence="3" id="KW-1185">Reference proteome</keyword>
<dbReference type="InterPro" id="IPR006342">
    <property type="entry name" value="FkbM_mtfrase"/>
</dbReference>
<organism evidence="2 3">
    <name type="scientific">Salinimicrobium sediminis</name>
    <dbReference type="NCBI Taxonomy" id="1343891"/>
    <lineage>
        <taxon>Bacteria</taxon>
        <taxon>Pseudomonadati</taxon>
        <taxon>Bacteroidota</taxon>
        <taxon>Flavobacteriia</taxon>
        <taxon>Flavobacteriales</taxon>
        <taxon>Flavobacteriaceae</taxon>
        <taxon>Salinimicrobium</taxon>
    </lineage>
</organism>
<dbReference type="RefSeq" id="WP_097054388.1">
    <property type="nucleotide sequence ID" value="NZ_OCMF01000001.1"/>
</dbReference>
<dbReference type="Proteomes" id="UP000219193">
    <property type="component" value="Unassembled WGS sequence"/>
</dbReference>
<dbReference type="SUPFAM" id="SSF53448">
    <property type="entry name" value="Nucleotide-diphospho-sugar transferases"/>
    <property type="match status" value="1"/>
</dbReference>
<name>A0A285WZQ5_9FLAO</name>
<feature type="domain" description="Methyltransferase FkbM" evidence="1">
    <location>
        <begin position="377"/>
        <end position="531"/>
    </location>
</feature>
<keyword evidence="2" id="KW-0808">Transferase</keyword>
<dbReference type="Gene3D" id="3.40.50.150">
    <property type="entry name" value="Vaccinia Virus protein VP39"/>
    <property type="match status" value="1"/>
</dbReference>
<accession>A0A285WZQ5</accession>
<dbReference type="InterPro" id="IPR052514">
    <property type="entry name" value="SAM-dependent_MTase"/>
</dbReference>
<evidence type="ECO:0000313" key="3">
    <source>
        <dbReference type="Proteomes" id="UP000219193"/>
    </source>
</evidence>
<gene>
    <name evidence="2" type="ORF">SAMN06296241_0083</name>
</gene>
<dbReference type="PANTHER" id="PTHR34203:SF15">
    <property type="entry name" value="SLL1173 PROTEIN"/>
    <property type="match status" value="1"/>
</dbReference>
<dbReference type="EMBL" id="OCMF01000001">
    <property type="protein sequence ID" value="SOC78573.1"/>
    <property type="molecule type" value="Genomic_DNA"/>
</dbReference>
<dbReference type="InterPro" id="IPR029044">
    <property type="entry name" value="Nucleotide-diphossugar_trans"/>
</dbReference>
<dbReference type="GO" id="GO:0032259">
    <property type="term" value="P:methylation"/>
    <property type="evidence" value="ECO:0007669"/>
    <property type="project" value="UniProtKB-KW"/>
</dbReference>
<dbReference type="InterPro" id="IPR029063">
    <property type="entry name" value="SAM-dependent_MTases_sf"/>
</dbReference>
<proteinExistence type="predicted"/>
<keyword evidence="2" id="KW-0489">Methyltransferase</keyword>
<evidence type="ECO:0000313" key="2">
    <source>
        <dbReference type="EMBL" id="SOC78573.1"/>
    </source>
</evidence>
<dbReference type="Gene3D" id="3.90.550.10">
    <property type="entry name" value="Spore Coat Polysaccharide Biosynthesis Protein SpsA, Chain A"/>
    <property type="match status" value="1"/>
</dbReference>
<dbReference type="GO" id="GO:0008168">
    <property type="term" value="F:methyltransferase activity"/>
    <property type="evidence" value="ECO:0007669"/>
    <property type="project" value="UniProtKB-KW"/>
</dbReference>
<dbReference type="OrthoDB" id="9785375at2"/>
<evidence type="ECO:0000259" key="1">
    <source>
        <dbReference type="Pfam" id="PF05050"/>
    </source>
</evidence>
<sequence>MNLAPVIIFVYNRPWHTRQVLESLKANTLAGNSKLYIFSDGAKKNAGHNEISWIQEVRELIREDNWCGEVEIIEREQNLGLAQSVISGVSEIISDHGKVIVLEDDLILGKYFLEFLNDGLNEYDTQKEIYGISGYKFQSIKKIQESTFFLPLMSSWGYGTWADRWNSINFSARALQAEINSRHIGKELDFGNIPFYNMLQDQVKGKIDSWAICFYASMFLKKGVFLFPNTSLLRNIGFDGTGIHSGSSIPSHYNSSEKPDEKIEVKRKAVILEGDIVENIKKGTYHSEVKRDGGIMGFLKRRMPPEFIQFARRKLNREIKHPKNEYQFPRYTRTKKQVLGKEFDIPDLASFNFMYREIFVHEIYKFYTGKKAPYIIDGGANIGLSTTYFKKLYPHSKIIAFEPDPEIFEFLRVNIDKFNYKEVNLVNKGLWDKEGELDFWSEGADGGLFTKVDSSNKASVKIETVSLKRFLNQEVDLLKLDIEGAETVVLKDIQHNLDKVKRIFIEYHSFKDKPQNLDEVLNILISAGFRFHINSPGISSKSPFVKLNTYNNMDMQLNIYAFKIY</sequence>
<dbReference type="PANTHER" id="PTHR34203">
    <property type="entry name" value="METHYLTRANSFERASE, FKBM FAMILY PROTEIN"/>
    <property type="match status" value="1"/>
</dbReference>
<dbReference type="NCBIfam" id="TIGR01444">
    <property type="entry name" value="fkbM_fam"/>
    <property type="match status" value="1"/>
</dbReference>
<dbReference type="Pfam" id="PF05050">
    <property type="entry name" value="Methyltransf_21"/>
    <property type="match status" value="1"/>
</dbReference>
<dbReference type="AlphaFoldDB" id="A0A285WZQ5"/>